<name>A0A812U1P7_9DINO</name>
<protein>
    <submittedName>
        <fullName evidence="2">Uncharacterized protein</fullName>
    </submittedName>
</protein>
<evidence type="ECO:0000313" key="2">
    <source>
        <dbReference type="EMBL" id="CAE7552321.1"/>
    </source>
</evidence>
<dbReference type="EMBL" id="CAJNDS010002635">
    <property type="protein sequence ID" value="CAE7552321.1"/>
    <property type="molecule type" value="Genomic_DNA"/>
</dbReference>
<feature type="region of interest" description="Disordered" evidence="1">
    <location>
        <begin position="1"/>
        <end position="26"/>
    </location>
</feature>
<reference evidence="2" key="1">
    <citation type="submission" date="2021-02" db="EMBL/GenBank/DDBJ databases">
        <authorList>
            <person name="Dougan E. K."/>
            <person name="Rhodes N."/>
            <person name="Thang M."/>
            <person name="Chan C."/>
        </authorList>
    </citation>
    <scope>NUCLEOTIDE SEQUENCE</scope>
</reference>
<proteinExistence type="predicted"/>
<gene>
    <name evidence="2" type="ORF">SNAT2548_LOCUS31018</name>
</gene>
<evidence type="ECO:0000313" key="3">
    <source>
        <dbReference type="Proteomes" id="UP000604046"/>
    </source>
</evidence>
<dbReference type="AlphaFoldDB" id="A0A812U1P7"/>
<feature type="compositionally biased region" description="Polar residues" evidence="1">
    <location>
        <begin position="85"/>
        <end position="95"/>
    </location>
</feature>
<dbReference type="Proteomes" id="UP000604046">
    <property type="component" value="Unassembled WGS sequence"/>
</dbReference>
<accession>A0A812U1P7</accession>
<comment type="caution">
    <text evidence="2">The sequence shown here is derived from an EMBL/GenBank/DDBJ whole genome shotgun (WGS) entry which is preliminary data.</text>
</comment>
<feature type="compositionally biased region" description="Basic and acidic residues" evidence="1">
    <location>
        <begin position="10"/>
        <end position="21"/>
    </location>
</feature>
<sequence length="126" mass="13999">MLPKAMLAKRARDPCGSHEPDTSFNPSADIPFAASFICQSPQLSVEVRPHQAKVNAMRERRRPMQPMQPLPLSWVSMGSFEHPPSDSNSQQVANTHMQQMRQDILLGSVTASTGATLQELLSDMKR</sequence>
<keyword evidence="3" id="KW-1185">Reference proteome</keyword>
<feature type="region of interest" description="Disordered" evidence="1">
    <location>
        <begin position="49"/>
        <end position="95"/>
    </location>
</feature>
<evidence type="ECO:0000256" key="1">
    <source>
        <dbReference type="SAM" id="MobiDB-lite"/>
    </source>
</evidence>
<organism evidence="2 3">
    <name type="scientific">Symbiodinium natans</name>
    <dbReference type="NCBI Taxonomy" id="878477"/>
    <lineage>
        <taxon>Eukaryota</taxon>
        <taxon>Sar</taxon>
        <taxon>Alveolata</taxon>
        <taxon>Dinophyceae</taxon>
        <taxon>Suessiales</taxon>
        <taxon>Symbiodiniaceae</taxon>
        <taxon>Symbiodinium</taxon>
    </lineage>
</organism>